<evidence type="ECO:0000313" key="1">
    <source>
        <dbReference type="EMBL" id="OOF90551.1"/>
    </source>
</evidence>
<dbReference type="VEuPathDB" id="FungiDB:ASPCADRAFT_135117"/>
<dbReference type="OrthoDB" id="4494373at2759"/>
<organism evidence="1 2">
    <name type="scientific">Aspergillus carbonarius (strain ITEM 5010)</name>
    <dbReference type="NCBI Taxonomy" id="602072"/>
    <lineage>
        <taxon>Eukaryota</taxon>
        <taxon>Fungi</taxon>
        <taxon>Dikarya</taxon>
        <taxon>Ascomycota</taxon>
        <taxon>Pezizomycotina</taxon>
        <taxon>Eurotiomycetes</taxon>
        <taxon>Eurotiomycetidae</taxon>
        <taxon>Eurotiales</taxon>
        <taxon>Aspergillaceae</taxon>
        <taxon>Aspergillus</taxon>
        <taxon>Aspergillus subgen. Circumdati</taxon>
    </lineage>
</organism>
<evidence type="ECO:0008006" key="3">
    <source>
        <dbReference type="Google" id="ProtNLM"/>
    </source>
</evidence>
<name>A0A1R3R7U8_ASPC5</name>
<protein>
    <recommendedName>
        <fullName evidence="3">F-box domain-containing protein</fullName>
    </recommendedName>
</protein>
<evidence type="ECO:0000313" key="2">
    <source>
        <dbReference type="Proteomes" id="UP000188318"/>
    </source>
</evidence>
<dbReference type="AlphaFoldDB" id="A0A1R3R7U8"/>
<accession>A0A1R3R7U8</accession>
<dbReference type="Proteomes" id="UP000188318">
    <property type="component" value="Unassembled WGS sequence"/>
</dbReference>
<sequence>MSAHHNTPIRIASECCLVCGIQIGYYQDRPSGTTVPDHFDTPREIREHLSTRPEVRSSAPLYCAREVENVYHPVGRYLWMAFYRLIIHHPDTDAYTLSGVGLRMTDIQVGYVPWDQSKAFIDRREPGFSTPDLAEDSMTYIPNQDHDLIGYPMHMHCWTMARATGQINEPGNLGIFCQILWNEWTKCKDAMEGTLREDLGSWGTFSESGFLSYRLGCRPPGVIAEDFLRITAIKKIMDTCKRSPVGPFKPRIGRNWKSLPVEIQLLILEKLHSDQIEDLLKAYRDAIPGAYWWHIICRTLKFEENVLDDPDLDLDTFGFTVSQLGVTDYTHWDTRWQWSNRKKISTFLTRIHEKLSGALNYGVVE</sequence>
<reference evidence="2" key="1">
    <citation type="journal article" date="2017" name="Genome Biol.">
        <title>Comparative genomics reveals high biological diversity and specific adaptations in the industrially and medically important fungal genus Aspergillus.</title>
        <authorList>
            <person name="de Vries R.P."/>
            <person name="Riley R."/>
            <person name="Wiebenga A."/>
            <person name="Aguilar-Osorio G."/>
            <person name="Amillis S."/>
            <person name="Uchima C.A."/>
            <person name="Anderluh G."/>
            <person name="Asadollahi M."/>
            <person name="Askin M."/>
            <person name="Barry K."/>
            <person name="Battaglia E."/>
            <person name="Bayram O."/>
            <person name="Benocci T."/>
            <person name="Braus-Stromeyer S.A."/>
            <person name="Caldana C."/>
            <person name="Canovas D."/>
            <person name="Cerqueira G.C."/>
            <person name="Chen F."/>
            <person name="Chen W."/>
            <person name="Choi C."/>
            <person name="Clum A."/>
            <person name="Dos Santos R.A."/>
            <person name="Damasio A.R."/>
            <person name="Diallinas G."/>
            <person name="Emri T."/>
            <person name="Fekete E."/>
            <person name="Flipphi M."/>
            <person name="Freyberg S."/>
            <person name="Gallo A."/>
            <person name="Gournas C."/>
            <person name="Habgood R."/>
            <person name="Hainaut M."/>
            <person name="Harispe M.L."/>
            <person name="Henrissat B."/>
            <person name="Hilden K.S."/>
            <person name="Hope R."/>
            <person name="Hossain A."/>
            <person name="Karabika E."/>
            <person name="Karaffa L."/>
            <person name="Karanyi Z."/>
            <person name="Krasevec N."/>
            <person name="Kuo A."/>
            <person name="Kusch H."/>
            <person name="LaButti K."/>
            <person name="Lagendijk E.L."/>
            <person name="Lapidus A."/>
            <person name="Levasseur A."/>
            <person name="Lindquist E."/>
            <person name="Lipzen A."/>
            <person name="Logrieco A.F."/>
            <person name="MacCabe A."/>
            <person name="Maekelae M.R."/>
            <person name="Malavazi I."/>
            <person name="Melin P."/>
            <person name="Meyer V."/>
            <person name="Mielnichuk N."/>
            <person name="Miskei M."/>
            <person name="Molnar A.P."/>
            <person name="Mule G."/>
            <person name="Ngan C.Y."/>
            <person name="Orejas M."/>
            <person name="Orosz E."/>
            <person name="Ouedraogo J.P."/>
            <person name="Overkamp K.M."/>
            <person name="Park H.-S."/>
            <person name="Perrone G."/>
            <person name="Piumi F."/>
            <person name="Punt P.J."/>
            <person name="Ram A.F."/>
            <person name="Ramon A."/>
            <person name="Rauscher S."/>
            <person name="Record E."/>
            <person name="Riano-Pachon D.M."/>
            <person name="Robert V."/>
            <person name="Roehrig J."/>
            <person name="Ruller R."/>
            <person name="Salamov A."/>
            <person name="Salih N.S."/>
            <person name="Samson R.A."/>
            <person name="Sandor E."/>
            <person name="Sanguinetti M."/>
            <person name="Schuetze T."/>
            <person name="Sepcic K."/>
            <person name="Shelest E."/>
            <person name="Sherlock G."/>
            <person name="Sophianopoulou V."/>
            <person name="Squina F.M."/>
            <person name="Sun H."/>
            <person name="Susca A."/>
            <person name="Todd R.B."/>
            <person name="Tsang A."/>
            <person name="Unkles S.E."/>
            <person name="van de Wiele N."/>
            <person name="van Rossen-Uffink D."/>
            <person name="Oliveira J.V."/>
            <person name="Vesth T.C."/>
            <person name="Visser J."/>
            <person name="Yu J.-H."/>
            <person name="Zhou M."/>
            <person name="Andersen M.R."/>
            <person name="Archer D.B."/>
            <person name="Baker S.E."/>
            <person name="Benoit I."/>
            <person name="Brakhage A.A."/>
            <person name="Braus G.H."/>
            <person name="Fischer R."/>
            <person name="Frisvad J.C."/>
            <person name="Goldman G.H."/>
            <person name="Houbraken J."/>
            <person name="Oakley B."/>
            <person name="Pocsi I."/>
            <person name="Scazzocchio C."/>
            <person name="Seiboth B."/>
            <person name="vanKuyk P.A."/>
            <person name="Wortman J."/>
            <person name="Dyer P.S."/>
            <person name="Grigoriev I.V."/>
        </authorList>
    </citation>
    <scope>NUCLEOTIDE SEQUENCE [LARGE SCALE GENOMIC DNA]</scope>
    <source>
        <strain evidence="2">ITEM 5010</strain>
    </source>
</reference>
<gene>
    <name evidence="1" type="ORF">ASPCADRAFT_135117</name>
</gene>
<dbReference type="EMBL" id="KV907517">
    <property type="protein sequence ID" value="OOF90551.1"/>
    <property type="molecule type" value="Genomic_DNA"/>
</dbReference>
<keyword evidence="2" id="KW-1185">Reference proteome</keyword>
<proteinExistence type="predicted"/>